<reference evidence="11 12" key="1">
    <citation type="submission" date="2011-08" db="EMBL/GenBank/DDBJ databases">
        <authorList>
            <person name="Liu Z.J."/>
            <person name="Shi F.L."/>
            <person name="Lu J.Q."/>
            <person name="Li M."/>
            <person name="Wang Z.L."/>
        </authorList>
    </citation>
    <scope>NUCLEOTIDE SEQUENCE [LARGE SCALE GENOMIC DNA]</scope>
    <source>
        <strain evidence="11 12">USNM 41457</strain>
    </source>
</reference>
<dbReference type="GO" id="GO:0016925">
    <property type="term" value="P:protein sumoylation"/>
    <property type="evidence" value="ECO:0007669"/>
    <property type="project" value="TreeGrafter"/>
</dbReference>
<comment type="caution">
    <text evidence="11">The sequence shown here is derived from an EMBL/GenBank/DDBJ whole genome shotgun (WGS) entry which is preliminary data.</text>
</comment>
<feature type="active site" description="Glycyl thioester intermediate" evidence="7">
    <location>
        <position position="797"/>
    </location>
</feature>
<dbReference type="GO" id="GO:0019948">
    <property type="term" value="F:SUMO activating enzyme activity"/>
    <property type="evidence" value="ECO:0007669"/>
    <property type="project" value="TreeGrafter"/>
</dbReference>
<comment type="similarity">
    <text evidence="2">Belongs to the ubiquitin-activating E1 family.</text>
</comment>
<dbReference type="Proteomes" id="UP000003163">
    <property type="component" value="Unassembled WGS sequence"/>
</dbReference>
<dbReference type="InterPro" id="IPR018965">
    <property type="entry name" value="Ub-activating_enz_E1_C"/>
</dbReference>
<keyword evidence="3" id="KW-0436">Ligase</keyword>
<dbReference type="InterPro" id="IPR042063">
    <property type="entry name" value="Ubi_acti_E1_SCCH"/>
</dbReference>
<gene>
    <name evidence="11" type="ORF">EDEG_01570</name>
</gene>
<dbReference type="EMBL" id="AFBI03000023">
    <property type="protein sequence ID" value="EJW04134.1"/>
    <property type="molecule type" value="Genomic_DNA"/>
</dbReference>
<keyword evidence="6" id="KW-0067">ATP-binding</keyword>
<reference evidence="12" key="2">
    <citation type="submission" date="2015-07" db="EMBL/GenBank/DDBJ databases">
        <title>Contrasting host-pathogen interactions and genome evolution in two generalist and specialist microsporidian pathogens of mosquitoes.</title>
        <authorList>
            <consortium name="The Broad Institute Genomics Platform"/>
            <consortium name="The Broad Institute Genome Sequencing Center for Infectious Disease"/>
            <person name="Cuomo C.A."/>
            <person name="Sanscrainte N.D."/>
            <person name="Goldberg J.M."/>
            <person name="Heiman D."/>
            <person name="Young S."/>
            <person name="Zeng Q."/>
            <person name="Becnel J.J."/>
            <person name="Birren B.W."/>
        </authorList>
    </citation>
    <scope>NUCLEOTIDE SEQUENCE [LARGE SCALE GENOMIC DNA]</scope>
    <source>
        <strain evidence="12">USNM 41457</strain>
    </source>
</reference>
<evidence type="ECO:0000259" key="10">
    <source>
        <dbReference type="Pfam" id="PF10585"/>
    </source>
</evidence>
<dbReference type="Gene3D" id="3.50.50.80">
    <property type="entry name" value="Ubiquitin-activating enzyme E1, inactive adenylation domain, subdomain 1"/>
    <property type="match status" value="2"/>
</dbReference>
<dbReference type="Gene3D" id="3.40.50.12550">
    <property type="entry name" value="Ubiquitin-activating enzyme E1, inactive adenylation domain, subdomain 2"/>
    <property type="match status" value="1"/>
</dbReference>
<evidence type="ECO:0000259" key="9">
    <source>
        <dbReference type="Pfam" id="PF09358"/>
    </source>
</evidence>
<dbReference type="InterPro" id="IPR042449">
    <property type="entry name" value="Ub-E1_IAD_1"/>
</dbReference>
<keyword evidence="5" id="KW-0833">Ubl conjugation pathway</keyword>
<feature type="domain" description="THIF-type NAD/FAD binding fold" evidence="8">
    <location>
        <begin position="7"/>
        <end position="106"/>
    </location>
</feature>
<dbReference type="OrthoDB" id="10252231at2759"/>
<dbReference type="OMA" id="CIREKCN"/>
<dbReference type="Pfam" id="PF00899">
    <property type="entry name" value="ThiF"/>
    <property type="match status" value="2"/>
</dbReference>
<evidence type="ECO:0000256" key="1">
    <source>
        <dbReference type="ARBA" id="ARBA00004906"/>
    </source>
</evidence>
<dbReference type="STRING" id="1003232.J9D9G5"/>
<dbReference type="PANTHER" id="PTHR10953">
    <property type="entry name" value="UBIQUITIN-ACTIVATING ENZYME E1"/>
    <property type="match status" value="1"/>
</dbReference>
<dbReference type="InterPro" id="IPR035985">
    <property type="entry name" value="Ubiquitin-activating_enz"/>
</dbReference>
<dbReference type="InParanoid" id="J9D9G5"/>
<proteinExistence type="inferred from homology"/>
<dbReference type="GO" id="GO:0031510">
    <property type="term" value="C:SUMO activating enzyme complex"/>
    <property type="evidence" value="ECO:0007669"/>
    <property type="project" value="TreeGrafter"/>
</dbReference>
<protein>
    <recommendedName>
        <fullName evidence="13">Ubiquitin-activating enzyme E1 C-terminal domain-containing protein</fullName>
    </recommendedName>
</protein>
<dbReference type="Pfam" id="PF09358">
    <property type="entry name" value="E1_UFD"/>
    <property type="match status" value="1"/>
</dbReference>
<evidence type="ECO:0000256" key="5">
    <source>
        <dbReference type="ARBA" id="ARBA00022786"/>
    </source>
</evidence>
<feature type="domain" description="Ubiquitin-activating enzyme E1 C-terminal" evidence="9">
    <location>
        <begin position="1254"/>
        <end position="1311"/>
    </location>
</feature>
<dbReference type="InterPro" id="IPR000594">
    <property type="entry name" value="ThiF_NAD_FAD-bd"/>
</dbReference>
<dbReference type="InterPro" id="IPR033127">
    <property type="entry name" value="UBQ-activ_enz_E1_Cys_AS"/>
</dbReference>
<dbReference type="FunCoup" id="J9D9G5">
    <property type="interactions" value="277"/>
</dbReference>
<feature type="domain" description="THIF-type NAD/FAD binding fold" evidence="8">
    <location>
        <begin position="596"/>
        <end position="1163"/>
    </location>
</feature>
<sequence>MQIESHYSRQLYVLGNDAQTQLSSSKVLLLGLSGQATEICKNIVLTGVKEVFLYDNTIVKEEDLCCGYWFTKEDVGRNRRDICLMRSVSDLNPFVSVRVLFDSNSNNGNKNSMKEDSSHCNTNYTNNNTIKSTIPLIDTDMLNLIEQHNFTCIVCTNLSNKEILRISKICKIVANNVDGFFTRVFTDFKKDFLVKDLNGEPVIIGNFSEIVDNTMFLVENERHGLEDGDFIRIYEDENHHSKDDSNYRYNSNNTISSNNITNTTMNNNDLNTNTSNTNLFTHKTSQNEFQNESSPAALNSMDLFEVSVVNPFTLKLKGFVNNTGGGTFEQVKIPKLFSYKPFELFSVDSCSKKEVPPILYLQDFDVENTFHCFYLIYDKLIEIKEQSRISNKNQCMTNNQNEHIPDQYNNYKYINEICDTETNTKFKSYVSIDLIKELDSDIDKAMEVYNKEKNSFPFEIDTKLVKQLLTLFYINMGNNLMAVSSVIGGFVAQEVIKACTNKFTPLNQFMYYNVLEIYNCDHLINITNINNITSNLNNNIGNSYANSTYNNISSNNLSKDKQKNSSISSKYSFIDNYIDYYKKNINIFLSYNSQYSPLIRLINKSNFNKLSLSKVLILGSGAIGCEHLKNNCMMGISKNGKIIVADMDSIELSNLNRQFLFKKEDIGKMKSEVAVKAVLKMNPDYKNKLDHNIDPNASNDTNILNDSRRIVSLTTRVGKETQDTYSDKLLSSMCFVANALDNVETRRYIDNRITILKKPLFESGTLGTKGNTQIVIPNCYENYSSSVDPPEKQIPMCTLRNFPYNTVHCVEFSVNEFKKEFEDNLNKICEFSEKIFSKFDKKQVLNAIENIKPNNTNNDTDLLNSISNHIVSLIDKELIVPIKSIPTTKTDCITAAFVTFYTLFNIRIKKWLITFPLNHKTSEGTLFWSPPKRPPFPLDFSFEKECLDYVLSFCELLSQNYSKNFLFNENDIKAFIEHNSTYLDEFIKYKEWSITNDENVSDLLSSEELEKLNTSVNNKSNNVDNDIINNNNDFNNTNNTSINSIDKPKISEQNVFKNYIEDNLTKSDIKKILCLNQSTMKPIEFEKDDNLHIKYIASLSNLRAKNYRIKQTTHQNAKQIAGKIIPAIATTTALISGLSYIEILKYIMGNKEFRNTYVTLALPFIGSSEPQSPVDLEYFITDNTKSCPKDCLSIKNMNNIENSNGTNNNFADSYTDNNIINPLGLLLAQEYDKNYPNDCQILCRNGYKRKYNIWTQVIFKNCTLNQFIQFFKQKYNQKTSMIICNDKIVFATYYNQSEFNKNLDKKFTDLTNDDFIIVDIMLDSDCENFPLFRIMSNV</sequence>
<accession>J9D9G5</accession>
<evidence type="ECO:0000256" key="4">
    <source>
        <dbReference type="ARBA" id="ARBA00022741"/>
    </source>
</evidence>
<keyword evidence="12" id="KW-1185">Reference proteome</keyword>
<dbReference type="InterPro" id="IPR019572">
    <property type="entry name" value="UBA_E1_SCCH"/>
</dbReference>
<dbReference type="HOGENOM" id="CLU_002556_0_0_1"/>
<dbReference type="InterPro" id="IPR045886">
    <property type="entry name" value="ThiF/MoeB/HesA"/>
</dbReference>
<feature type="domain" description="Ubiquitin-activating enzyme SCCH" evidence="10">
    <location>
        <begin position="803"/>
        <end position="1118"/>
    </location>
</feature>
<dbReference type="GO" id="GO:0005737">
    <property type="term" value="C:cytoplasm"/>
    <property type="evidence" value="ECO:0007669"/>
    <property type="project" value="TreeGrafter"/>
</dbReference>
<dbReference type="GO" id="GO:0005524">
    <property type="term" value="F:ATP binding"/>
    <property type="evidence" value="ECO:0007669"/>
    <property type="project" value="UniProtKB-KW"/>
</dbReference>
<dbReference type="Gene3D" id="2.40.30.180">
    <property type="entry name" value="Ubiquitin-activating enzyme E1, FCCH domain"/>
    <property type="match status" value="1"/>
</dbReference>
<dbReference type="PANTHER" id="PTHR10953:SF4">
    <property type="entry name" value="UBIQUITIN-ACTIVATING ENZYME E1 C-TERMINAL DOMAIN-CONTAINING PROTEIN"/>
    <property type="match status" value="1"/>
</dbReference>
<evidence type="ECO:0000256" key="7">
    <source>
        <dbReference type="PROSITE-ProRule" id="PRU10132"/>
    </source>
</evidence>
<dbReference type="Gene3D" id="1.10.10.2660">
    <property type="entry name" value="Ubiquitin-activating enzyme E1, SCCH domain"/>
    <property type="match status" value="1"/>
</dbReference>
<dbReference type="InterPro" id="IPR038252">
    <property type="entry name" value="UBA_E1_C_sf"/>
</dbReference>
<dbReference type="SUPFAM" id="SSF69572">
    <property type="entry name" value="Activating enzymes of the ubiquitin-like proteins"/>
    <property type="match status" value="2"/>
</dbReference>
<evidence type="ECO:0000256" key="3">
    <source>
        <dbReference type="ARBA" id="ARBA00022598"/>
    </source>
</evidence>
<dbReference type="GO" id="GO:0016567">
    <property type="term" value="P:protein ubiquitination"/>
    <property type="evidence" value="ECO:0007669"/>
    <property type="project" value="UniProtKB-UniPathway"/>
</dbReference>
<evidence type="ECO:0000256" key="6">
    <source>
        <dbReference type="ARBA" id="ARBA00022840"/>
    </source>
</evidence>
<organism evidence="11 12">
    <name type="scientific">Edhazardia aedis (strain USNM 41457)</name>
    <name type="common">Microsporidian parasite</name>
    <dbReference type="NCBI Taxonomy" id="1003232"/>
    <lineage>
        <taxon>Eukaryota</taxon>
        <taxon>Fungi</taxon>
        <taxon>Fungi incertae sedis</taxon>
        <taxon>Microsporidia</taxon>
        <taxon>Edhazardia</taxon>
    </lineage>
</organism>
<dbReference type="UniPathway" id="UPA00143"/>
<evidence type="ECO:0000313" key="12">
    <source>
        <dbReference type="Proteomes" id="UP000003163"/>
    </source>
</evidence>
<evidence type="ECO:0000313" key="11">
    <source>
        <dbReference type="EMBL" id="EJW04134.1"/>
    </source>
</evidence>
<evidence type="ECO:0008006" key="13">
    <source>
        <dbReference type="Google" id="ProtNLM"/>
    </source>
</evidence>
<dbReference type="VEuPathDB" id="MicrosporidiaDB:EDEG_01570"/>
<evidence type="ECO:0000259" key="8">
    <source>
        <dbReference type="Pfam" id="PF00899"/>
    </source>
</evidence>
<dbReference type="Pfam" id="PF10585">
    <property type="entry name" value="UBA_E1_SCCH"/>
    <property type="match status" value="1"/>
</dbReference>
<keyword evidence="4" id="KW-0547">Nucleotide-binding</keyword>
<dbReference type="Gene3D" id="3.40.50.720">
    <property type="entry name" value="NAD(P)-binding Rossmann-like Domain"/>
    <property type="match status" value="1"/>
</dbReference>
<dbReference type="Gene3D" id="3.10.290.60">
    <property type="entry name" value="Ubiquitin-activating enzyme E1, UFD domain"/>
    <property type="match status" value="1"/>
</dbReference>
<dbReference type="PROSITE" id="PS00865">
    <property type="entry name" value="UBIQUITIN_ACTIVAT_2"/>
    <property type="match status" value="1"/>
</dbReference>
<name>J9D9G5_EDHAE</name>
<evidence type="ECO:0000256" key="2">
    <source>
        <dbReference type="ARBA" id="ARBA00005673"/>
    </source>
</evidence>
<dbReference type="InterPro" id="IPR042302">
    <property type="entry name" value="E1_FCCH_sf"/>
</dbReference>
<comment type="pathway">
    <text evidence="1">Protein modification; protein ubiquitination.</text>
</comment>